<name>A0A8H6TAI9_9AGAR</name>
<dbReference type="AlphaFoldDB" id="A0A8H6TAI9"/>
<dbReference type="OrthoDB" id="3893071at2759"/>
<proteinExistence type="predicted"/>
<dbReference type="EMBL" id="JACAZF010000001">
    <property type="protein sequence ID" value="KAF7314938.1"/>
    <property type="molecule type" value="Genomic_DNA"/>
</dbReference>
<protein>
    <recommendedName>
        <fullName evidence="3">BTB domain-containing protein</fullName>
    </recommendedName>
</protein>
<comment type="caution">
    <text evidence="1">The sequence shown here is derived from an EMBL/GenBank/DDBJ whole genome shotgun (WGS) entry which is preliminary data.</text>
</comment>
<dbReference type="RefSeq" id="XP_037224961.1">
    <property type="nucleotide sequence ID" value="XM_037357051.1"/>
</dbReference>
<dbReference type="Proteomes" id="UP000636479">
    <property type="component" value="Unassembled WGS sequence"/>
</dbReference>
<dbReference type="GeneID" id="59339567"/>
<evidence type="ECO:0000313" key="1">
    <source>
        <dbReference type="EMBL" id="KAF7314938.1"/>
    </source>
</evidence>
<gene>
    <name evidence="1" type="ORF">MIND_00007800</name>
</gene>
<evidence type="ECO:0000313" key="2">
    <source>
        <dbReference type="Proteomes" id="UP000636479"/>
    </source>
</evidence>
<organism evidence="1 2">
    <name type="scientific">Mycena indigotica</name>
    <dbReference type="NCBI Taxonomy" id="2126181"/>
    <lineage>
        <taxon>Eukaryota</taxon>
        <taxon>Fungi</taxon>
        <taxon>Dikarya</taxon>
        <taxon>Basidiomycota</taxon>
        <taxon>Agaricomycotina</taxon>
        <taxon>Agaricomycetes</taxon>
        <taxon>Agaricomycetidae</taxon>
        <taxon>Agaricales</taxon>
        <taxon>Marasmiineae</taxon>
        <taxon>Mycenaceae</taxon>
        <taxon>Mycena</taxon>
    </lineage>
</organism>
<sequence>MQARLSPSCLRRVQELWFDDGNLVIQTDSAQYKVYRGTLARHSAVFRDMLSFPQPRNPKRVEGCPIVHLPDAEVEVTPFLKALFEPNFFPPFPSRTTFSAVYGCLRLAHKYGADDLRRCALVHFTSQFRTTLAEWDYGDFKSTKTNRLPAQVASWPCPTDSSYLICCLQLAREVEALWTLPRIFYTLSSNFDILSDRLFHGAIFQGIEAELGSASDQCTLIEGSEKQMKASWDIVQLLRSGPSDDCLTELTCARTILRAAANTKVGCRDFHRSPLGIWNEGDWRLFREACANCRSLLQDAHKAARQQFWDNLPGMYNLPPWERLEELKVDAIKDDLFI</sequence>
<evidence type="ECO:0008006" key="3">
    <source>
        <dbReference type="Google" id="ProtNLM"/>
    </source>
</evidence>
<keyword evidence="2" id="KW-1185">Reference proteome</keyword>
<accession>A0A8H6TAI9</accession>
<reference evidence="1" key="1">
    <citation type="submission" date="2020-05" db="EMBL/GenBank/DDBJ databases">
        <title>Mycena genomes resolve the evolution of fungal bioluminescence.</title>
        <authorList>
            <person name="Tsai I.J."/>
        </authorList>
    </citation>
    <scope>NUCLEOTIDE SEQUENCE</scope>
    <source>
        <strain evidence="1">171206Taipei</strain>
    </source>
</reference>